<protein>
    <submittedName>
        <fullName evidence="1">Uncharacterized protein</fullName>
    </submittedName>
</protein>
<dbReference type="Proteomes" id="UP000674179">
    <property type="component" value="Chromosome 23"/>
</dbReference>
<dbReference type="RefSeq" id="XP_067692925.1">
    <property type="nucleotide sequence ID" value="XM_067837137.1"/>
</dbReference>
<gene>
    <name evidence="1" type="ORF">CUR178_05447</name>
</gene>
<accession>A0A836KMT6</accession>
<evidence type="ECO:0000313" key="2">
    <source>
        <dbReference type="Proteomes" id="UP000674179"/>
    </source>
</evidence>
<sequence>MSSLHQLLQRRDSVAKPLLRSPASCASLSGCAWGLAEDTSGVMRSSLTQESLHYDSCSRTWSSPLSASVSGLPMQSVSTTKSEAAAVLVAESTLAIAGDGSQTMPMDVFDVALAHDVQQRRVRQHHQQCFEKTDGVKGKSSKDTIRGAVPLPTAAGNVGPVAHSTLFSGAVEVLRTPRCSQHLPTCVPTCGEAVCVIMHPLACATDARGAFALPQHQQSCSSSPAVGLSFSYGTSGDQNLRSAGDRYSSSAASLSSREENLRRLRGLLSETLSLHEALWQQLCEVQHVEEKERCRNARSMLARRSR</sequence>
<dbReference type="EMBL" id="JAFHKP010000023">
    <property type="protein sequence ID" value="KAG5478867.1"/>
    <property type="molecule type" value="Genomic_DNA"/>
</dbReference>
<evidence type="ECO:0000313" key="1">
    <source>
        <dbReference type="EMBL" id="KAG5478867.1"/>
    </source>
</evidence>
<name>A0A836KMT6_LEIEN</name>
<reference evidence="1 2" key="1">
    <citation type="submission" date="2021-02" db="EMBL/GenBank/DDBJ databases">
        <title>Leishmania (Mundinia) enrietti genome sequencing and assembly.</title>
        <authorList>
            <person name="Almutairi H."/>
            <person name="Gatherer D."/>
        </authorList>
    </citation>
    <scope>NUCLEOTIDE SEQUENCE [LARGE SCALE GENOMIC DNA]</scope>
    <source>
        <strain evidence="1">CUR178</strain>
    </source>
</reference>
<comment type="caution">
    <text evidence="1">The sequence shown here is derived from an EMBL/GenBank/DDBJ whole genome shotgun (WGS) entry which is preliminary data.</text>
</comment>
<dbReference type="AlphaFoldDB" id="A0A836KMT6"/>
<organism evidence="1 2">
    <name type="scientific">Leishmania enriettii</name>
    <dbReference type="NCBI Taxonomy" id="5663"/>
    <lineage>
        <taxon>Eukaryota</taxon>
        <taxon>Discoba</taxon>
        <taxon>Euglenozoa</taxon>
        <taxon>Kinetoplastea</taxon>
        <taxon>Metakinetoplastina</taxon>
        <taxon>Trypanosomatida</taxon>
        <taxon>Trypanosomatidae</taxon>
        <taxon>Leishmaniinae</taxon>
        <taxon>Leishmania</taxon>
    </lineage>
</organism>
<dbReference type="KEGG" id="lenr:94172647"/>
<dbReference type="GeneID" id="94172647"/>
<dbReference type="OrthoDB" id="265121at2759"/>
<proteinExistence type="predicted"/>
<keyword evidence="2" id="KW-1185">Reference proteome</keyword>